<feature type="region of interest" description="Disordered" evidence="1">
    <location>
        <begin position="319"/>
        <end position="338"/>
    </location>
</feature>
<proteinExistence type="predicted"/>
<accession>A0ABQ9XKG6</accession>
<protein>
    <submittedName>
        <fullName evidence="2">Uncharacterized protein</fullName>
    </submittedName>
</protein>
<organism evidence="2 3">
    <name type="scientific">Blattamonas nauphoetae</name>
    <dbReference type="NCBI Taxonomy" id="2049346"/>
    <lineage>
        <taxon>Eukaryota</taxon>
        <taxon>Metamonada</taxon>
        <taxon>Preaxostyla</taxon>
        <taxon>Oxymonadida</taxon>
        <taxon>Blattamonas</taxon>
    </lineage>
</organism>
<evidence type="ECO:0000313" key="2">
    <source>
        <dbReference type="EMBL" id="KAK2952918.1"/>
    </source>
</evidence>
<sequence length="694" mass="77750">MCGVMSQMEEFRRYGSEFKNGDETVQHKIAFSVFTTISSEPTKMKERSSIGIRSGLLERFSERLSSDCASTLSGVLSSVIGVMVTSVSEGRPRLRSDLIPSLLVLSSHSDSSLSTPATHSLGSDLFSLLHHFCLSSLFLSPTDLFDFALICVWSLLCGGSLSCVEVEGVLSSGIVERLCTRIESEDENESGSVDVVATLAVLDGLCCGLSEVIEREKSKSTDKARSNESDLFSLTRRCGFALARIEKAVVTLGQVLNKEGQNKRDVKTQQLQKELGGIVFRHFFSSSIQSSSKKEIGAIGIDLAAVRRDLDEKMKHIEADREKEKETARNAEEERQREFARKMREMDEMKRMNEELISEGRQRREEKKREEERKRKEERRRNMKEGAAAIEVFARDKFTLSGNVFTKSVSDWSSLFSLSFGPVVVRITFVIRNTGHSYFHVGLIATDMVEQATQLTGYYFSRLERAAGWDLHPTCLYARQNYKEAHKGSPCKVVAVGQRVVLEADGRGGKRTLKLSQDGETQPAFFSNIPVPFRFGIQILLSFGLSLKFQPAFDDSPETKVLNQVIIEGSMRMLDLVFLLCSTVNCRILVKANLVPQLIPTLNPQSLSLRDCEHIHTCLIRIIASSFWLTTPDGLTQLEIEDGDEEQAVHETVLKQVVVPSAQYICHLCVNRFSIVDLDQSQFFVSLLTKLIQI</sequence>
<gene>
    <name evidence="2" type="ORF">BLNAU_12094</name>
</gene>
<keyword evidence="3" id="KW-1185">Reference proteome</keyword>
<dbReference type="Proteomes" id="UP001281761">
    <property type="component" value="Unassembled WGS sequence"/>
</dbReference>
<evidence type="ECO:0000313" key="3">
    <source>
        <dbReference type="Proteomes" id="UP001281761"/>
    </source>
</evidence>
<reference evidence="2 3" key="1">
    <citation type="journal article" date="2022" name="bioRxiv">
        <title>Genomics of Preaxostyla Flagellates Illuminates Evolutionary Transitions and the Path Towards Mitochondrial Loss.</title>
        <authorList>
            <person name="Novak L.V.F."/>
            <person name="Treitli S.C."/>
            <person name="Pyrih J."/>
            <person name="Halakuc P."/>
            <person name="Pipaliya S.V."/>
            <person name="Vacek V."/>
            <person name="Brzon O."/>
            <person name="Soukal P."/>
            <person name="Eme L."/>
            <person name="Dacks J.B."/>
            <person name="Karnkowska A."/>
            <person name="Elias M."/>
            <person name="Hampl V."/>
        </authorList>
    </citation>
    <scope>NUCLEOTIDE SEQUENCE [LARGE SCALE GENOMIC DNA]</scope>
    <source>
        <strain evidence="2">NAU3</strain>
        <tissue evidence="2">Gut</tissue>
    </source>
</reference>
<name>A0ABQ9XKG6_9EUKA</name>
<comment type="caution">
    <text evidence="2">The sequence shown here is derived from an EMBL/GenBank/DDBJ whole genome shotgun (WGS) entry which is preliminary data.</text>
</comment>
<dbReference type="EMBL" id="JARBJD010000097">
    <property type="protein sequence ID" value="KAK2952918.1"/>
    <property type="molecule type" value="Genomic_DNA"/>
</dbReference>
<evidence type="ECO:0000256" key="1">
    <source>
        <dbReference type="SAM" id="MobiDB-lite"/>
    </source>
</evidence>
<feature type="region of interest" description="Disordered" evidence="1">
    <location>
        <begin position="345"/>
        <end position="382"/>
    </location>
</feature>